<dbReference type="EMBL" id="JACGWM010000014">
    <property type="protein sequence ID" value="KAL0328464.1"/>
    <property type="molecule type" value="Genomic_DNA"/>
</dbReference>
<protein>
    <recommendedName>
        <fullName evidence="1">AtTam37 zinc finger domain-containing protein</fullName>
    </recommendedName>
</protein>
<comment type="caution">
    <text evidence="2">The sequence shown here is derived from an EMBL/GenBank/DDBJ whole genome shotgun (WGS) entry which is preliminary data.</text>
</comment>
<proteinExistence type="predicted"/>
<dbReference type="PANTHER" id="PTHR36404">
    <property type="entry name" value="EMBRYO DEFECTIVE 2737"/>
    <property type="match status" value="1"/>
</dbReference>
<evidence type="ECO:0000313" key="2">
    <source>
        <dbReference type="EMBL" id="KAL0328464.1"/>
    </source>
</evidence>
<gene>
    <name evidence="2" type="ORF">Scaly_2279000</name>
</gene>
<dbReference type="AlphaFoldDB" id="A0AAW2MCI9"/>
<name>A0AAW2MCI9_9LAMI</name>
<dbReference type="Pfam" id="PF25112">
    <property type="entry name" value="zf-AtTam37"/>
    <property type="match status" value="1"/>
</dbReference>
<organism evidence="2">
    <name type="scientific">Sesamum calycinum</name>
    <dbReference type="NCBI Taxonomy" id="2727403"/>
    <lineage>
        <taxon>Eukaryota</taxon>
        <taxon>Viridiplantae</taxon>
        <taxon>Streptophyta</taxon>
        <taxon>Embryophyta</taxon>
        <taxon>Tracheophyta</taxon>
        <taxon>Spermatophyta</taxon>
        <taxon>Magnoliopsida</taxon>
        <taxon>eudicotyledons</taxon>
        <taxon>Gunneridae</taxon>
        <taxon>Pentapetalae</taxon>
        <taxon>asterids</taxon>
        <taxon>lamiids</taxon>
        <taxon>Lamiales</taxon>
        <taxon>Pedaliaceae</taxon>
        <taxon>Sesamum</taxon>
    </lineage>
</organism>
<reference evidence="2" key="1">
    <citation type="submission" date="2020-06" db="EMBL/GenBank/DDBJ databases">
        <authorList>
            <person name="Li T."/>
            <person name="Hu X."/>
            <person name="Zhang T."/>
            <person name="Song X."/>
            <person name="Zhang H."/>
            <person name="Dai N."/>
            <person name="Sheng W."/>
            <person name="Hou X."/>
            <person name="Wei L."/>
        </authorList>
    </citation>
    <scope>NUCLEOTIDE SEQUENCE</scope>
    <source>
        <strain evidence="2">KEN8</strain>
        <tissue evidence="2">Leaf</tissue>
    </source>
</reference>
<feature type="domain" description="AtTam37 zinc finger" evidence="1">
    <location>
        <begin position="102"/>
        <end position="212"/>
    </location>
</feature>
<dbReference type="PANTHER" id="PTHR36404:SF1">
    <property type="entry name" value="EMBRYO DEFECTIVE 2737"/>
    <property type="match status" value="1"/>
</dbReference>
<evidence type="ECO:0000259" key="1">
    <source>
        <dbReference type="Pfam" id="PF25112"/>
    </source>
</evidence>
<dbReference type="InterPro" id="IPR056892">
    <property type="entry name" value="Zf-AtTam37"/>
</dbReference>
<dbReference type="GO" id="GO:0009507">
    <property type="term" value="C:chloroplast"/>
    <property type="evidence" value="ECO:0007669"/>
    <property type="project" value="TreeGrafter"/>
</dbReference>
<accession>A0AAW2MCI9</accession>
<reference evidence="2" key="2">
    <citation type="journal article" date="2024" name="Plant">
        <title>Genomic evolution and insights into agronomic trait innovations of Sesamum species.</title>
        <authorList>
            <person name="Miao H."/>
            <person name="Wang L."/>
            <person name="Qu L."/>
            <person name="Liu H."/>
            <person name="Sun Y."/>
            <person name="Le M."/>
            <person name="Wang Q."/>
            <person name="Wei S."/>
            <person name="Zheng Y."/>
            <person name="Lin W."/>
            <person name="Duan Y."/>
            <person name="Cao H."/>
            <person name="Xiong S."/>
            <person name="Wang X."/>
            <person name="Wei L."/>
            <person name="Li C."/>
            <person name="Ma Q."/>
            <person name="Ju M."/>
            <person name="Zhao R."/>
            <person name="Li G."/>
            <person name="Mu C."/>
            <person name="Tian Q."/>
            <person name="Mei H."/>
            <person name="Zhang T."/>
            <person name="Gao T."/>
            <person name="Zhang H."/>
        </authorList>
    </citation>
    <scope>NUCLEOTIDE SEQUENCE</scope>
    <source>
        <strain evidence="2">KEN8</strain>
    </source>
</reference>
<sequence>MTRGTDKLARSIKKFVDLNYKLFTRRYGQQLMDILEFPVKVVLSPFTLPFDIAGSAPRGFGVPEFISKLSYSAVFVCYTPILFRTVYAIATLGTYDIAFELGKKFLCQRNCRTCSGWQAMQCTMCRGSGKVQYQVKNYALRSGEKATAENNADAIADNRAELVHLPSSVDLHLPLPSKECPSCDGSGVMKCPECNGKFPLRISADDIMEPPWKACDILRKMDYPYEHIVHSMKDPSIAAFWLITLPQIVGGMDYDDDVKQKIWWQYKESMRYDQLRDEVAKREPGWEDLQEGELSVSPQWHFTLSAPSSSSASKNLGKRNAVDQKPAIWNVLLALISIDPSRAKDDPVVVKNIPFYKAKKALEAEVMKLNPPPRPHDWGDLDLPLNASSWSEEDLKDPKKQYEMTILLNAQREIADKILDTQWETKWRAEKPTLSKLTSRVRTLWLMTAYKLNFQLNEMLREKVEPYLQNIDNGVLPQPIVLQSQNHAQKLPILPFCPTETFLGTLISIAKSILVSSVEQIYHVCCREIRAGDDGGCFNGLGLQVEVSIHEAHIDFEMPWPLPG</sequence>